<gene>
    <name evidence="1" type="ORF">BSTOLATCC_MIC12669</name>
</gene>
<organism evidence="1 2">
    <name type="scientific">Blepharisma stoltei</name>
    <dbReference type="NCBI Taxonomy" id="1481888"/>
    <lineage>
        <taxon>Eukaryota</taxon>
        <taxon>Sar</taxon>
        <taxon>Alveolata</taxon>
        <taxon>Ciliophora</taxon>
        <taxon>Postciliodesmatophora</taxon>
        <taxon>Heterotrichea</taxon>
        <taxon>Heterotrichida</taxon>
        <taxon>Blepharismidae</taxon>
        <taxon>Blepharisma</taxon>
    </lineage>
</organism>
<reference evidence="1" key="1">
    <citation type="submission" date="2021-09" db="EMBL/GenBank/DDBJ databases">
        <authorList>
            <consortium name="AG Swart"/>
            <person name="Singh M."/>
            <person name="Singh A."/>
            <person name="Seah K."/>
            <person name="Emmerich C."/>
        </authorList>
    </citation>
    <scope>NUCLEOTIDE SEQUENCE</scope>
    <source>
        <strain evidence="1">ATCC30299</strain>
    </source>
</reference>
<name>A0AAU9IM93_9CILI</name>
<dbReference type="EMBL" id="CAJZBQ010000013">
    <property type="protein sequence ID" value="CAG9314886.1"/>
    <property type="molecule type" value="Genomic_DNA"/>
</dbReference>
<dbReference type="Proteomes" id="UP001162131">
    <property type="component" value="Unassembled WGS sequence"/>
</dbReference>
<keyword evidence="2" id="KW-1185">Reference proteome</keyword>
<evidence type="ECO:0000313" key="1">
    <source>
        <dbReference type="EMBL" id="CAG9314886.1"/>
    </source>
</evidence>
<dbReference type="AlphaFoldDB" id="A0AAU9IM93"/>
<sequence length="484" mass="56091">MKKNSIIALSDPNFKKKQEIRRIQPLFRKQFQSPRSSLTSLVSPTNQPPSTSNFLQIDSMSPAGVRPETAEPVLHSDAHIESEIKRLIGERISLIRELVTYGEKYENKLCMKARFSQMLGYCQKLDSMVKDAGSHIKQEKELFDKLESGLGVIRSQEKNKERLSPMKNYEESPPDTEEGLEHQHCVDISGVTCLAYIRANRDMSEFEVNIHVDISCEVFTYEFKQFRFSIPEVVIGGRFLSLAVEWDLFPHFYFTSENGSLKLGFDREYGIHKIYIIAKIRGFYFQQVCVMLTEKSDSFILSIEEPSISKSPIKAEVAKERLKLDSSAELISSSRRKAFKHLLEEKLSLLKDDGGLKLTWGSSLWDMEKRLNKRKSDIRKTMFSFFNVKADPGLYSDYDVLMHQDKININGNKGLVVSIKINTILDLLRLEIKYDNLSRIIKEEDYREDFLFLKSLSFDGEIQYATLFRSLEFEYFIRQISMSR</sequence>
<accession>A0AAU9IM93</accession>
<comment type="caution">
    <text evidence="1">The sequence shown here is derived from an EMBL/GenBank/DDBJ whole genome shotgun (WGS) entry which is preliminary data.</text>
</comment>
<proteinExistence type="predicted"/>
<evidence type="ECO:0000313" key="2">
    <source>
        <dbReference type="Proteomes" id="UP001162131"/>
    </source>
</evidence>
<protein>
    <submittedName>
        <fullName evidence="1">Uncharacterized protein</fullName>
    </submittedName>
</protein>